<evidence type="ECO:0000256" key="1">
    <source>
        <dbReference type="SAM" id="MobiDB-lite"/>
    </source>
</evidence>
<feature type="region of interest" description="Disordered" evidence="1">
    <location>
        <begin position="81"/>
        <end position="119"/>
    </location>
</feature>
<dbReference type="GeneID" id="24259189"/>
<dbReference type="HOGENOM" id="CLU_166802_0_0_5"/>
<accession>A0A068SU23</accession>
<keyword evidence="3" id="KW-1185">Reference proteome</keyword>
<organism evidence="2 3">
    <name type="scientific">Neorhizobium galegae bv. orientalis str. HAMBI 540</name>
    <dbReference type="NCBI Taxonomy" id="1028800"/>
    <lineage>
        <taxon>Bacteria</taxon>
        <taxon>Pseudomonadati</taxon>
        <taxon>Pseudomonadota</taxon>
        <taxon>Alphaproteobacteria</taxon>
        <taxon>Hyphomicrobiales</taxon>
        <taxon>Rhizobiaceae</taxon>
        <taxon>Rhizobium/Agrobacterium group</taxon>
        <taxon>Neorhizobium</taxon>
    </lineage>
</organism>
<dbReference type="InterPro" id="IPR021074">
    <property type="entry name" value="Formate_DH_dsu"/>
</dbReference>
<dbReference type="Proteomes" id="UP000028181">
    <property type="component" value="Chromosome I"/>
</dbReference>
<name>A0A068SU23_NEOGA</name>
<dbReference type="RefSeq" id="WP_155414716.1">
    <property type="nucleotide sequence ID" value="NZ_HG938353.1"/>
</dbReference>
<proteinExistence type="predicted"/>
<evidence type="ECO:0000313" key="3">
    <source>
        <dbReference type="Proteomes" id="UP000028181"/>
    </source>
</evidence>
<dbReference type="PATRIC" id="fig|1028800.3.peg.3696"/>
<sequence length="119" mass="12721">MSHDQSPEQLVLDKLVRMANQIATFFLSQPESVRAEGVATHINKFWEPRMRRHLFEHLDNGGAGLLPLVVEASTLIRRPEAKVGSGVGVGQDARQGAPGGKGPAEGESLSEPSIPESAA</sequence>
<protein>
    <submittedName>
        <fullName evidence="2">NAD-dependent formate dehydrogenase delta subunit</fullName>
    </submittedName>
</protein>
<reference evidence="3" key="1">
    <citation type="journal article" date="2014" name="BMC Genomics">
        <title>Genome sequencing of two Neorhizobium galegae strains reveals a noeT gene responsible for the unusual acetylation of the nodulation factors.</title>
        <authorList>
            <person name="Osterman J."/>
            <person name="Marsh J."/>
            <person name="Laine P.K."/>
            <person name="Zeng Z."/>
            <person name="Alatalo E."/>
            <person name="Sullivan J.T."/>
            <person name="Young J.P."/>
            <person name="Thomas-Oates J."/>
            <person name="Paulin L."/>
            <person name="Lindstrom K."/>
        </authorList>
    </citation>
    <scope>NUCLEOTIDE SEQUENCE [LARGE SCALE GENOMIC DNA]</scope>
    <source>
        <strain evidence="3">HAMBI 540</strain>
    </source>
</reference>
<dbReference type="EMBL" id="HG938353">
    <property type="protein sequence ID" value="CDN49802.1"/>
    <property type="molecule type" value="Genomic_DNA"/>
</dbReference>
<dbReference type="AlphaFoldDB" id="A0A068SU23"/>
<evidence type="ECO:0000313" key="2">
    <source>
        <dbReference type="EMBL" id="CDN49802.1"/>
    </source>
</evidence>
<dbReference type="OrthoDB" id="7409377at2"/>
<gene>
    <name evidence="2" type="ORF">RG540_CH36450</name>
</gene>
<dbReference type="eggNOG" id="ENOG5032Z86">
    <property type="taxonomic scope" value="Bacteria"/>
</dbReference>
<dbReference type="KEGG" id="ngg:RG540_CH36450"/>
<dbReference type="Pfam" id="PF11390">
    <property type="entry name" value="FdsD"/>
    <property type="match status" value="1"/>
</dbReference>